<sequence length="340" mass="37719">MKFRTYLCAVGLLSITFVKASTAFLLPDPTTHKNWNLVNHDNCGIQNNHIEQRQLLISFVRDANIGEHPWVVSVYIQNPAVGDVINHTNCMGAIITDRHVLSASSCFNKFGSQKIPYRSVRVRVGELDKGTNPDCSSDNHCAPKYKEYEIAKVTYHSGNGYAEDGMNIALLTTDRQMGVQQLCGADLFGARGSDGNPTIGGQLGIKLSGWGKNTDSGVEEKKLRQARVLGVTEEENTQVFNQLRGSFLRRANRESSFCVGQTGGESRHDTDIGGPFMMERAVGSDRARMYLVGILSFSTDRVNLPQHGVPDVYVKVKFFWPWILDQIDPDLLPTDLPHTS</sequence>
<dbReference type="OrthoDB" id="7741088at2759"/>
<dbReference type="PANTHER" id="PTHR24260:SF136">
    <property type="entry name" value="GH08193P-RELATED"/>
    <property type="match status" value="1"/>
</dbReference>
<proteinExistence type="evidence at transcript level"/>
<evidence type="ECO:0000256" key="1">
    <source>
        <dbReference type="SAM" id="SignalP"/>
    </source>
</evidence>
<keyword evidence="1" id="KW-0732">Signal</keyword>
<dbReference type="InterPro" id="IPR051333">
    <property type="entry name" value="CLIP_Serine_Protease"/>
</dbReference>
<dbReference type="GO" id="GO:0004252">
    <property type="term" value="F:serine-type endopeptidase activity"/>
    <property type="evidence" value="ECO:0007669"/>
    <property type="project" value="InterPro"/>
</dbReference>
<dbReference type="AlphaFoldDB" id="A0A068FB72"/>
<dbReference type="Gene3D" id="2.40.10.10">
    <property type="entry name" value="Trypsin-like serine proteases"/>
    <property type="match status" value="2"/>
</dbReference>
<evidence type="ECO:0000259" key="2">
    <source>
        <dbReference type="PROSITE" id="PS50240"/>
    </source>
</evidence>
<dbReference type="PROSITE" id="PS50240">
    <property type="entry name" value="TRYPSIN_DOM"/>
    <property type="match status" value="1"/>
</dbReference>
<dbReference type="Pfam" id="PF00089">
    <property type="entry name" value="Trypsin"/>
    <property type="match status" value="1"/>
</dbReference>
<dbReference type="SUPFAM" id="SSF50494">
    <property type="entry name" value="Trypsin-like serine proteases"/>
    <property type="match status" value="1"/>
</dbReference>
<accession>A0A068FB72</accession>
<dbReference type="InterPro" id="IPR043504">
    <property type="entry name" value="Peptidase_S1_PA_chymotrypsin"/>
</dbReference>
<feature type="signal peptide" evidence="1">
    <location>
        <begin position="1"/>
        <end position="23"/>
    </location>
</feature>
<dbReference type="InterPro" id="IPR001254">
    <property type="entry name" value="Trypsin_dom"/>
</dbReference>
<dbReference type="EMBL" id="KJ512076">
    <property type="protein sequence ID" value="AID60299.1"/>
    <property type="molecule type" value="mRNA"/>
</dbReference>
<feature type="domain" description="Peptidase S1" evidence="2">
    <location>
        <begin position="56"/>
        <end position="328"/>
    </location>
</feature>
<evidence type="ECO:0000313" key="3">
    <source>
        <dbReference type="EMBL" id="AID60299.1"/>
    </source>
</evidence>
<dbReference type="InterPro" id="IPR009003">
    <property type="entry name" value="Peptidase_S1_PA"/>
</dbReference>
<reference evidence="3" key="2">
    <citation type="submission" date="2014-02" db="EMBL/GenBank/DDBJ databases">
        <authorList>
            <person name="Bao Y.-Y."/>
            <person name="Zhang C.-X."/>
        </authorList>
    </citation>
    <scope>NUCLEOTIDE SEQUENCE</scope>
</reference>
<name>A0A068FB72_NILLU</name>
<feature type="chain" id="PRO_5001650458" evidence="1">
    <location>
        <begin position="24"/>
        <end position="340"/>
    </location>
</feature>
<reference evidence="3" key="1">
    <citation type="journal article" date="2014" name="BMC Genomics">
        <title>Genomic insights into the serine protease gene family and expression profile analysis in the planthopper, Nilaparvata lugens.</title>
        <authorList>
            <person name="Bao Y.Y."/>
            <person name="Qin X."/>
            <person name="Yu B."/>
            <person name="Chen L.B."/>
            <person name="Wang Z.C."/>
            <person name="Zhang C.X."/>
        </authorList>
    </citation>
    <scope>NUCLEOTIDE SEQUENCE</scope>
</reference>
<dbReference type="PANTHER" id="PTHR24260">
    <property type="match status" value="1"/>
</dbReference>
<organism evidence="3">
    <name type="scientific">Nilaparvata lugens</name>
    <name type="common">Brown planthopper</name>
    <dbReference type="NCBI Taxonomy" id="108931"/>
    <lineage>
        <taxon>Eukaryota</taxon>
        <taxon>Metazoa</taxon>
        <taxon>Ecdysozoa</taxon>
        <taxon>Arthropoda</taxon>
        <taxon>Hexapoda</taxon>
        <taxon>Insecta</taxon>
        <taxon>Pterygota</taxon>
        <taxon>Neoptera</taxon>
        <taxon>Paraneoptera</taxon>
        <taxon>Hemiptera</taxon>
        <taxon>Auchenorrhyncha</taxon>
        <taxon>Fulgoroidea</taxon>
        <taxon>Delphacidae</taxon>
        <taxon>Delphacinae</taxon>
        <taxon>Nilaparvata</taxon>
    </lineage>
</organism>
<dbReference type="SMART" id="SM00020">
    <property type="entry name" value="Tryp_SPc"/>
    <property type="match status" value="1"/>
</dbReference>
<protein>
    <submittedName>
        <fullName evidence="3">Easter-15</fullName>
    </submittedName>
</protein>
<dbReference type="GO" id="GO:0006508">
    <property type="term" value="P:proteolysis"/>
    <property type="evidence" value="ECO:0007669"/>
    <property type="project" value="InterPro"/>
</dbReference>